<dbReference type="PANTHER" id="PTHR43296:SF2">
    <property type="entry name" value="PEROXISOMAL 2,4-DIENOYL-COA REDUCTASE [(3E)-ENOYL-COA-PRODUCING]"/>
    <property type="match status" value="1"/>
</dbReference>
<name>A0A941D6I5_9CAUL</name>
<dbReference type="EMBL" id="JAGSGD010000002">
    <property type="protein sequence ID" value="MBR7621643.1"/>
    <property type="molecule type" value="Genomic_DNA"/>
</dbReference>
<dbReference type="Proteomes" id="UP000622580">
    <property type="component" value="Unassembled WGS sequence"/>
</dbReference>
<dbReference type="AlphaFoldDB" id="A0A941D6I5"/>
<dbReference type="InterPro" id="IPR002347">
    <property type="entry name" value="SDR_fam"/>
</dbReference>
<gene>
    <name evidence="4" type="ORF">JKL49_19785</name>
</gene>
<keyword evidence="2" id="KW-0560">Oxidoreductase</keyword>
<dbReference type="Gene3D" id="3.40.50.720">
    <property type="entry name" value="NAD(P)-binding Rossmann-like Domain"/>
    <property type="match status" value="1"/>
</dbReference>
<keyword evidence="5" id="KW-1185">Reference proteome</keyword>
<accession>A0A941D6I5</accession>
<sequence>MAELTQDDLMFRPGLMKGERILITGGGTGLGKVMAEACLILGAQVYICGRRGGIVEATAKDLMDAHGGKVVGIACDIRVPEAITEMMDKIWSDGGALTGLVNNAAGNFISRTQDLSPRGFDAIANIVFRGSFFVTLDAGKRWIEEGKKASVVSILTTWIWNGGPFTVPSAMSKAGLATMSQSLAVEWGPYGIRFNNIAPGPFPTEGMSARLNPGEQRNDGEASRTGNPMGRVGEMRELANLAVYLLHPLSAYVNGQTIAIDGAAWQASGGNFSGLRAWTDDQWSQAKESIQATNAKDRAARTV</sequence>
<dbReference type="GO" id="GO:0009062">
    <property type="term" value="P:fatty acid catabolic process"/>
    <property type="evidence" value="ECO:0007669"/>
    <property type="project" value="InterPro"/>
</dbReference>
<dbReference type="GO" id="GO:0008670">
    <property type="term" value="F:2,4-dienoyl-CoA reductase (NADPH) activity"/>
    <property type="evidence" value="ECO:0007669"/>
    <property type="project" value="InterPro"/>
</dbReference>
<comment type="caution">
    <text evidence="4">The sequence shown here is derived from an EMBL/GenBank/DDBJ whole genome shotgun (WGS) entry which is preliminary data.</text>
</comment>
<reference evidence="4" key="1">
    <citation type="submission" date="2021-04" db="EMBL/GenBank/DDBJ databases">
        <title>Draft genome assembly of strain Phenylobacterium sp. 20VBR1 using MiniION and Illumina platforms.</title>
        <authorList>
            <person name="Thomas F.A."/>
            <person name="Krishnan K.P."/>
            <person name="Sinha R.K."/>
        </authorList>
    </citation>
    <scope>NUCLEOTIDE SEQUENCE</scope>
    <source>
        <strain evidence="4">20VBR1</strain>
    </source>
</reference>
<dbReference type="Pfam" id="PF13561">
    <property type="entry name" value="adh_short_C2"/>
    <property type="match status" value="1"/>
</dbReference>
<dbReference type="RefSeq" id="WP_215343155.1">
    <property type="nucleotide sequence ID" value="NZ_JAGSGD010000002.1"/>
</dbReference>
<organism evidence="4 5">
    <name type="scientific">Phenylobacterium glaciei</name>
    <dbReference type="NCBI Taxonomy" id="2803784"/>
    <lineage>
        <taxon>Bacteria</taxon>
        <taxon>Pseudomonadati</taxon>
        <taxon>Pseudomonadota</taxon>
        <taxon>Alphaproteobacteria</taxon>
        <taxon>Caulobacterales</taxon>
        <taxon>Caulobacteraceae</taxon>
        <taxon>Phenylobacterium</taxon>
    </lineage>
</organism>
<dbReference type="PRINTS" id="PR00081">
    <property type="entry name" value="GDHRDH"/>
</dbReference>
<dbReference type="InterPro" id="IPR045017">
    <property type="entry name" value="DECR2-like"/>
</dbReference>
<evidence type="ECO:0000313" key="5">
    <source>
        <dbReference type="Proteomes" id="UP000622580"/>
    </source>
</evidence>
<protein>
    <submittedName>
        <fullName evidence="4">SDR family oxidoreductase</fullName>
    </submittedName>
</protein>
<dbReference type="InterPro" id="IPR036291">
    <property type="entry name" value="NAD(P)-bd_dom_sf"/>
</dbReference>
<evidence type="ECO:0000256" key="3">
    <source>
        <dbReference type="SAM" id="MobiDB-lite"/>
    </source>
</evidence>
<dbReference type="SUPFAM" id="SSF51735">
    <property type="entry name" value="NAD(P)-binding Rossmann-fold domains"/>
    <property type="match status" value="1"/>
</dbReference>
<feature type="region of interest" description="Disordered" evidence="3">
    <location>
        <begin position="206"/>
        <end position="230"/>
    </location>
</feature>
<evidence type="ECO:0000256" key="1">
    <source>
        <dbReference type="ARBA" id="ARBA00022857"/>
    </source>
</evidence>
<evidence type="ECO:0000313" key="4">
    <source>
        <dbReference type="EMBL" id="MBR7621643.1"/>
    </source>
</evidence>
<keyword evidence="1" id="KW-0521">NADP</keyword>
<proteinExistence type="predicted"/>
<dbReference type="PANTHER" id="PTHR43296">
    <property type="entry name" value="PEROXISOMAL 2,4-DIENOYL-COA REDUCTASE"/>
    <property type="match status" value="1"/>
</dbReference>
<evidence type="ECO:0000256" key="2">
    <source>
        <dbReference type="ARBA" id="ARBA00023002"/>
    </source>
</evidence>